<gene>
    <name evidence="4" type="ORF">BEI63_23050</name>
</gene>
<dbReference type="EMBL" id="MEHD01000036">
    <property type="protein sequence ID" value="ODR49990.1"/>
    <property type="molecule type" value="Genomic_DNA"/>
</dbReference>
<sequence length="2384" mass="264838">MVKKEKMVRTILILTSIVKKRGESGMKRAKSLQRFWAFLLVFVLVATTLGNDSVTVNAAEVESATEVSGASVSDANEKKTVEETSAASSDSDEKAEVPEGTQKSEEGKADEPETASEDNEESTKSGTESESAAVTSEEGTETEEIETETVTETSTEVTSDEEEKDSFTVSFEVGDGAVVKVNGESVSLVEDIEAGTNVEFHVEASDGYRIKKVTADGSELGTSAGTYQLENVQEDMTISVSTERNKLRMLMRDILLANTEETVKVRVSGADGNNGTVNIPVGEIKEHAPVFDGYSFVEARVDDDVIQFAGVYENYVYYSAGETDAGTILEDNKEIVLYYESDSLKVEVTYTTQVGNAQSAAGGTVTGPVSVKRNSALTFRVEVNRGYEIDNVKINGGMPLTGTKVADNKWDYTIQNVTKTQNVIVTFKKITSYKLTYNNSKIMQGNITSPGNNSTFTGEKPLVLTLVSDSGHQDGEGTWTDWLLNNLQVNGVFINVPSSYETNAEATTILPSGTKVNVKLTKIDSERISTGSGRSQNFNKYTYTITISDVYEDIDISSGNFKSNKRPEIIIKQLEGIEGDRLYGLDANGNLFKNGTINDVYKAANSGGNEFYFNVKPGYDGKDIKLSGTGMDGIEIKEGSYTKDNKTYKYMFKVNWSSETNKQIFLSAEKAKYTVRYDLNGGTGEIADDDTYTAFEGENNIVAVTYKVPTLDGKIFDHWELAGDNSGVYRQYSRFTINASTVRYANNKNEFVFKAVWADIGKSSYANVKINYLLEKEEGGYIVDYSYSVSALAEKAAIKLCIDKDRYPDYLYNDQRSNVVGFASNNDNDKIDINYYFDLKRIDINGRKTWNVPKGTTDYPTVTINLYRDGKLYRTTTITNGGTSYNFANLPQYRPGGGQYIYTVEETVPDGYVSSVDEKNKFNITNTYTGKNPGDAPVDVEVIKLWVDDDNAEGLRPDSITVNLTANGKATNNNAVLTKDNDWMYTFKDVNKYDTSGKEISYTVKETNVPENYESSQDGNIITNTLVGKGNITIPVAKKWADADNQDGIRPESVTVELLKNGNPYIPAKTITLNSGNNWNGRFPDLPEYENGKRIEYSVKEGEVEGYTTKYAFVNDGFILTNTHTPDEITIEGRKTWLDNDNAYGTRPESITIILQGSDGNVYSKEVTASDGWSWTFSGLPKNKDGAEIEYKIKEAEAEGYRSRTENYDVINTLTGTTGLSGTKIWVDYSNAGGTRPQTLTLHLFADGKELTDAVPVWSNTDGNVWSYSYNDLQKYTDEGVLINYSVVEEKLPDYSQTGKDGNNFVNTVKDDERTRTSVEGTKTWEDYSNAEKTRPTAKEFNLILLADGSPVDKAPVWSNTNGNKWNYRYDNLPIYTSDGQEIKYTVTETIPDGYVRTDSRDSRDLVNKLTDDSRTLTTVNGTKVWEDYSNVTKSRPDDLILNLYADGEKLENITPDWIKDGNVWSYSYTGLKKYSDEGKVILYEVEEEVPSNYTQTANEGGMFVNTLIDGEKTWTEVSGTKTWVDYSNAGNTRPDNLELHLYANDTEVMDAVPVWTKEGNVWSYSYSRLKKYTENGSGIVYRVEETVPENYTQTKNAENSFENTVKEGTATQTTVSGTKTWVDYSNAGGTRPENLELHLYADDMEVMDVSPVWTKEGNVWSYSYTGLKKFTEDGKPITYRVEETVPENYTQTKNVENSFENKVKDGAATQITVRGTKTWVDYSNAGKTRPENLELHLYADDMEVMDAAPVWTKEGNVWSYSYTGLKKFTEDGKPITYRVEETVPENYTQTKNVENSFENKVKDGIATQTTVSGTKTWVDYSNAGGTRPQTLTLHLFADGTEIVDAVPVWSNTDGNVWNYSYNNLQKYTDDGVLIVYTVEEEKLQDYSQTGKADNNFENTVNDDERTLKSVEGTKTWEDYSNVEGTRPSAEEFSLILLADGTPVGKTPVWSNTDGNKWNYRFNDLPIYTSDGKEIVYTVMESVPDGYVRTDSGESNDLVNKLIDDAKTLTTVNGTKIWVDYSNAGNTRPDYLVLNLYADGAKQENITPVWEKDGNVWSYSFEKLKRYTDDGQEITYTVEEVIPEGYEQEVSQDGRIFTNTVIESDLTQITVQGTKTWLDYDGGELPESITIRLLADSEEMDQAVVDESTGWAFEFKDLPRFMENGTPIIYEVEEDSINGYESHIDGDAENGFEVVNRYTGKNPEEDPVNILVTKIWEDADNQDNIRPGSILVSLLADGKAVTEATITAENLWTYEFTDLEKYNTAGKEIEYSVNEADVVGYSTVIDDFTITNSHTPAAAPTPDEPAGGAPAAAAATAVLGEAFAPVQPEVGVLGEALPPEVGVLGESKGPGTGDSAPIAGWSFLIMGAILTLGITVKKRIKEEE</sequence>
<feature type="domain" description="CNA-B" evidence="3">
    <location>
        <begin position="1812"/>
        <end position="1897"/>
    </location>
</feature>
<proteinExistence type="predicted"/>
<keyword evidence="2" id="KW-0472">Membrane</keyword>
<feature type="domain" description="CNA-B" evidence="3">
    <location>
        <begin position="1911"/>
        <end position="1999"/>
    </location>
</feature>
<evidence type="ECO:0000256" key="2">
    <source>
        <dbReference type="SAM" id="Phobius"/>
    </source>
</evidence>
<dbReference type="Proteomes" id="UP000094869">
    <property type="component" value="Unassembled WGS sequence"/>
</dbReference>
<dbReference type="CDD" id="cd00222">
    <property type="entry name" value="CollagenBindB"/>
    <property type="match status" value="15"/>
</dbReference>
<feature type="domain" description="CNA-B" evidence="3">
    <location>
        <begin position="1221"/>
        <end position="1308"/>
    </location>
</feature>
<feature type="domain" description="CNA-B" evidence="3">
    <location>
        <begin position="1714"/>
        <end position="1795"/>
    </location>
</feature>
<accession>A0ABX3AAY7</accession>
<evidence type="ECO:0000313" key="4">
    <source>
        <dbReference type="EMBL" id="ODR49990.1"/>
    </source>
</evidence>
<comment type="caution">
    <text evidence="4">The sequence shown here is derived from an EMBL/GenBank/DDBJ whole genome shotgun (WGS) entry which is preliminary data.</text>
</comment>
<evidence type="ECO:0000259" key="3">
    <source>
        <dbReference type="Pfam" id="PF05738"/>
    </source>
</evidence>
<feature type="compositionally biased region" description="Basic and acidic residues" evidence="1">
    <location>
        <begin position="91"/>
        <end position="111"/>
    </location>
</feature>
<reference evidence="4 5" key="1">
    <citation type="submission" date="2016-08" db="EMBL/GenBank/DDBJ databases">
        <title>Characterization of Isolates of Eisenbergiella tayi Derived from Blood Cultures, Using Whole Genome Sequencing.</title>
        <authorList>
            <person name="Bernier A.-M."/>
            <person name="Burdz T."/>
            <person name="Wiebe D."/>
            <person name="Bernard K."/>
        </authorList>
    </citation>
    <scope>NUCLEOTIDE SEQUENCE [LARGE SCALE GENOMIC DNA]</scope>
    <source>
        <strain evidence="4 5">NML120146</strain>
    </source>
</reference>
<feature type="domain" description="CNA-B" evidence="3">
    <location>
        <begin position="2211"/>
        <end position="2293"/>
    </location>
</feature>
<dbReference type="Pfam" id="PF05738">
    <property type="entry name" value="Cna_B"/>
    <property type="match status" value="15"/>
</dbReference>
<evidence type="ECO:0000256" key="1">
    <source>
        <dbReference type="SAM" id="MobiDB-lite"/>
    </source>
</evidence>
<feature type="domain" description="CNA-B" evidence="3">
    <location>
        <begin position="940"/>
        <end position="1025"/>
    </location>
</feature>
<feature type="domain" description="CNA-B" evidence="3">
    <location>
        <begin position="1319"/>
        <end position="1408"/>
    </location>
</feature>
<feature type="compositionally biased region" description="Polar residues" evidence="1">
    <location>
        <begin position="65"/>
        <end position="74"/>
    </location>
</feature>
<dbReference type="Gene3D" id="2.60.40.1140">
    <property type="entry name" value="Collagen-binding surface protein Cna, B-type domain"/>
    <property type="match status" value="15"/>
</dbReference>
<protein>
    <recommendedName>
        <fullName evidence="3">CNA-B domain-containing protein</fullName>
    </recommendedName>
</protein>
<keyword evidence="2" id="KW-1133">Transmembrane helix</keyword>
<feature type="compositionally biased region" description="Low complexity" evidence="1">
    <location>
        <begin position="124"/>
        <end position="137"/>
    </location>
</feature>
<organism evidence="4 5">
    <name type="scientific">Eisenbergiella tayi</name>
    <dbReference type="NCBI Taxonomy" id="1432052"/>
    <lineage>
        <taxon>Bacteria</taxon>
        <taxon>Bacillati</taxon>
        <taxon>Bacillota</taxon>
        <taxon>Clostridia</taxon>
        <taxon>Lachnospirales</taxon>
        <taxon>Lachnospiraceae</taxon>
        <taxon>Eisenbergiella</taxon>
    </lineage>
</organism>
<keyword evidence="5" id="KW-1185">Reference proteome</keyword>
<name>A0ABX3AAY7_9FIRM</name>
<evidence type="ECO:0000313" key="5">
    <source>
        <dbReference type="Proteomes" id="UP000094869"/>
    </source>
</evidence>
<feature type="transmembrane region" description="Helical" evidence="2">
    <location>
        <begin position="2358"/>
        <end position="2376"/>
    </location>
</feature>
<feature type="region of interest" description="Disordered" evidence="1">
    <location>
        <begin position="61"/>
        <end position="168"/>
    </location>
</feature>
<feature type="compositionally biased region" description="Acidic residues" evidence="1">
    <location>
        <begin position="138"/>
        <end position="149"/>
    </location>
</feature>
<feature type="domain" description="CNA-B" evidence="3">
    <location>
        <begin position="1616"/>
        <end position="1698"/>
    </location>
</feature>
<dbReference type="SUPFAM" id="SSF49478">
    <property type="entry name" value="Cna protein B-type domain"/>
    <property type="match status" value="15"/>
</dbReference>
<feature type="domain" description="CNA-B" evidence="3">
    <location>
        <begin position="2012"/>
        <end position="2100"/>
    </location>
</feature>
<feature type="domain" description="CNA-B" evidence="3">
    <location>
        <begin position="1131"/>
        <end position="1213"/>
    </location>
</feature>
<keyword evidence="2" id="KW-0812">Transmembrane</keyword>
<feature type="domain" description="CNA-B" evidence="3">
    <location>
        <begin position="1518"/>
        <end position="1602"/>
    </location>
</feature>
<dbReference type="InterPro" id="IPR008454">
    <property type="entry name" value="Collagen-bd_Cna-like_B-typ_dom"/>
</dbReference>
<feature type="domain" description="CNA-B" evidence="3">
    <location>
        <begin position="1034"/>
        <end position="1123"/>
    </location>
</feature>
<feature type="domain" description="CNA-B" evidence="3">
    <location>
        <begin position="1420"/>
        <end position="1505"/>
    </location>
</feature>
<feature type="domain" description="CNA-B" evidence="3">
    <location>
        <begin position="844"/>
        <end position="927"/>
    </location>
</feature>
<feature type="domain" description="CNA-B" evidence="3">
    <location>
        <begin position="2111"/>
        <end position="2196"/>
    </location>
</feature>